<evidence type="ECO:0000256" key="1">
    <source>
        <dbReference type="SAM" id="MobiDB-lite"/>
    </source>
</evidence>
<feature type="domain" description="HNH nuclease" evidence="3">
    <location>
        <begin position="170"/>
        <end position="215"/>
    </location>
</feature>
<evidence type="ECO:0000259" key="3">
    <source>
        <dbReference type="SMART" id="SM00507"/>
    </source>
</evidence>
<dbReference type="Pfam" id="PF16884">
    <property type="entry name" value="ADH_N_2"/>
    <property type="match status" value="1"/>
</dbReference>
<sequence>MGFRNLYLVLILTFGKVIVVFGVAKVIDSGNPNFKIGDLVWGMTGWEEYSVITATESLFKIQHTDLPLSTQDCWQLHKQKQNKKKMRATKLASPKRRNKTHSSSSSISTAPPPKSSSTILDTEFVSEELSLYQTTPYNPRSFPYSVKQQCWEKAEKVKGRDPDRWRRDVLGNTLFRKLVGCPGCLCHDYDHIVPFSKGGQSTLENCQVLQATVNRSKGNRTEISKADLIQKSSYCRVSGRDMDLLELSAYGNVRRGQDDGGCRIQ</sequence>
<dbReference type="InterPro" id="IPR011032">
    <property type="entry name" value="GroES-like_sf"/>
</dbReference>
<name>A0AAD8HU98_9APIA</name>
<dbReference type="InterPro" id="IPR041694">
    <property type="entry name" value="ADH_N_2"/>
</dbReference>
<proteinExistence type="predicted"/>
<dbReference type="GO" id="GO:0004519">
    <property type="term" value="F:endonuclease activity"/>
    <property type="evidence" value="ECO:0007669"/>
    <property type="project" value="InterPro"/>
</dbReference>
<protein>
    <submittedName>
        <fullName evidence="4">HNHc domain-containing protein</fullName>
    </submittedName>
</protein>
<organism evidence="4 5">
    <name type="scientific">Heracleum sosnowskyi</name>
    <dbReference type="NCBI Taxonomy" id="360622"/>
    <lineage>
        <taxon>Eukaryota</taxon>
        <taxon>Viridiplantae</taxon>
        <taxon>Streptophyta</taxon>
        <taxon>Embryophyta</taxon>
        <taxon>Tracheophyta</taxon>
        <taxon>Spermatophyta</taxon>
        <taxon>Magnoliopsida</taxon>
        <taxon>eudicotyledons</taxon>
        <taxon>Gunneridae</taxon>
        <taxon>Pentapetalae</taxon>
        <taxon>asterids</taxon>
        <taxon>campanulids</taxon>
        <taxon>Apiales</taxon>
        <taxon>Apiaceae</taxon>
        <taxon>Apioideae</taxon>
        <taxon>apioid superclade</taxon>
        <taxon>Tordylieae</taxon>
        <taxon>Tordyliinae</taxon>
        <taxon>Heracleum</taxon>
    </lineage>
</organism>
<gene>
    <name evidence="4" type="ORF">POM88_029564</name>
</gene>
<dbReference type="EMBL" id="JAUIZM010000007">
    <property type="protein sequence ID" value="KAK1373371.1"/>
    <property type="molecule type" value="Genomic_DNA"/>
</dbReference>
<accession>A0AAD8HU98</accession>
<feature type="region of interest" description="Disordered" evidence="1">
    <location>
        <begin position="79"/>
        <end position="119"/>
    </location>
</feature>
<dbReference type="AlphaFoldDB" id="A0AAD8HU98"/>
<dbReference type="SUPFAM" id="SSF50129">
    <property type="entry name" value="GroES-like"/>
    <property type="match status" value="1"/>
</dbReference>
<evidence type="ECO:0000256" key="2">
    <source>
        <dbReference type="SAM" id="Phobius"/>
    </source>
</evidence>
<dbReference type="Gene3D" id="3.90.180.10">
    <property type="entry name" value="Medium-chain alcohol dehydrogenases, catalytic domain"/>
    <property type="match status" value="1"/>
</dbReference>
<dbReference type="InterPro" id="IPR003615">
    <property type="entry name" value="HNH_nuc"/>
</dbReference>
<keyword evidence="5" id="KW-1185">Reference proteome</keyword>
<comment type="caution">
    <text evidence="4">The sequence shown here is derived from an EMBL/GenBank/DDBJ whole genome shotgun (WGS) entry which is preliminary data.</text>
</comment>
<dbReference type="GO" id="GO:0003676">
    <property type="term" value="F:nucleic acid binding"/>
    <property type="evidence" value="ECO:0007669"/>
    <property type="project" value="InterPro"/>
</dbReference>
<evidence type="ECO:0000313" key="4">
    <source>
        <dbReference type="EMBL" id="KAK1373371.1"/>
    </source>
</evidence>
<evidence type="ECO:0000313" key="5">
    <source>
        <dbReference type="Proteomes" id="UP001237642"/>
    </source>
</evidence>
<feature type="transmembrane region" description="Helical" evidence="2">
    <location>
        <begin position="6"/>
        <end position="27"/>
    </location>
</feature>
<feature type="compositionally biased region" description="Basic residues" evidence="1">
    <location>
        <begin position="79"/>
        <end position="100"/>
    </location>
</feature>
<reference evidence="4" key="1">
    <citation type="submission" date="2023-02" db="EMBL/GenBank/DDBJ databases">
        <title>Genome of toxic invasive species Heracleum sosnowskyi carries increased number of genes despite the absence of recent whole-genome duplications.</title>
        <authorList>
            <person name="Schelkunov M."/>
            <person name="Shtratnikova V."/>
            <person name="Makarenko M."/>
            <person name="Klepikova A."/>
            <person name="Omelchenko D."/>
            <person name="Novikova G."/>
            <person name="Obukhova E."/>
            <person name="Bogdanov V."/>
            <person name="Penin A."/>
            <person name="Logacheva M."/>
        </authorList>
    </citation>
    <scope>NUCLEOTIDE SEQUENCE</scope>
    <source>
        <strain evidence="4">Hsosn_3</strain>
        <tissue evidence="4">Leaf</tissue>
    </source>
</reference>
<dbReference type="Pfam" id="PF01844">
    <property type="entry name" value="HNH"/>
    <property type="match status" value="1"/>
</dbReference>
<dbReference type="CDD" id="cd00085">
    <property type="entry name" value="HNHc"/>
    <property type="match status" value="1"/>
</dbReference>
<reference evidence="4" key="2">
    <citation type="submission" date="2023-05" db="EMBL/GenBank/DDBJ databases">
        <authorList>
            <person name="Schelkunov M.I."/>
        </authorList>
    </citation>
    <scope>NUCLEOTIDE SEQUENCE</scope>
    <source>
        <strain evidence="4">Hsosn_3</strain>
        <tissue evidence="4">Leaf</tissue>
    </source>
</reference>
<dbReference type="GO" id="GO:0008270">
    <property type="term" value="F:zinc ion binding"/>
    <property type="evidence" value="ECO:0007669"/>
    <property type="project" value="InterPro"/>
</dbReference>
<dbReference type="PANTHER" id="PTHR33427:SF3">
    <property type="entry name" value="HNH ENDONUCLEASE"/>
    <property type="match status" value="1"/>
</dbReference>
<dbReference type="InterPro" id="IPR002711">
    <property type="entry name" value="HNH"/>
</dbReference>
<keyword evidence="2" id="KW-0472">Membrane</keyword>
<dbReference type="Gene3D" id="1.10.30.50">
    <property type="match status" value="1"/>
</dbReference>
<dbReference type="PANTHER" id="PTHR33427">
    <property type="entry name" value="HNH ENDONUCLEASE"/>
    <property type="match status" value="1"/>
</dbReference>
<keyword evidence="2" id="KW-0812">Transmembrane</keyword>
<dbReference type="SMART" id="SM00507">
    <property type="entry name" value="HNHc"/>
    <property type="match status" value="1"/>
</dbReference>
<dbReference type="Proteomes" id="UP001237642">
    <property type="component" value="Unassembled WGS sequence"/>
</dbReference>
<keyword evidence="2" id="KW-1133">Transmembrane helix</keyword>